<organism evidence="9 10">
    <name type="scientific">Shuttleworthella satelles DSM 14600</name>
    <dbReference type="NCBI Taxonomy" id="626523"/>
    <lineage>
        <taxon>Bacteria</taxon>
        <taxon>Bacillati</taxon>
        <taxon>Bacillota</taxon>
        <taxon>Clostridia</taxon>
        <taxon>Lachnospirales</taxon>
        <taxon>Lachnospiraceae</taxon>
        <taxon>Shuttleworthella</taxon>
    </lineage>
</organism>
<dbReference type="InterPro" id="IPR006364">
    <property type="entry name" value="CobI/CbiL/CobIJ_dom"/>
</dbReference>
<proteinExistence type="inferred from homology"/>
<dbReference type="InterPro" id="IPR014777">
    <property type="entry name" value="4pyrrole_Mease_sub1"/>
</dbReference>
<evidence type="ECO:0000256" key="6">
    <source>
        <dbReference type="ARBA" id="ARBA00022691"/>
    </source>
</evidence>
<dbReference type="PIRSF" id="PIRSF036427">
    <property type="entry name" value="Precrrn-2_mtase"/>
    <property type="match status" value="1"/>
</dbReference>
<dbReference type="RefSeq" id="WP_006905488.1">
    <property type="nucleotide sequence ID" value="NZ_GG665866.1"/>
</dbReference>
<dbReference type="AlphaFoldDB" id="C4G903"/>
<sequence>MIERRGKLIGVGVGPGDPELMTLKAVRMIQEADRVILPQKEAKEARAYKIALGAVPALAGKCLLGLDFPMTRDKDLRDRQIQANYESLRSYLKAGEKLVFLTIGDPCIYSTFCYLKIYAEEEGYQTSLVNGIPSFVAAAARLNIPLCLDDEEVHLLNGKSHLAEGLALPGSKIVMKAGPCSEKLAEAVDKLPGARVYAVKDCGLPGEEVFNDIHELPGDYMLTVIVKE</sequence>
<dbReference type="Gene3D" id="3.40.1010.10">
    <property type="entry name" value="Cobalt-precorrin-4 Transmethylase, Domain 1"/>
    <property type="match status" value="1"/>
</dbReference>
<dbReference type="EMBL" id="ACIP02000001">
    <property type="protein sequence ID" value="EEP29100.1"/>
    <property type="molecule type" value="Genomic_DNA"/>
</dbReference>
<evidence type="ECO:0000256" key="1">
    <source>
        <dbReference type="ARBA" id="ARBA00004953"/>
    </source>
</evidence>
<dbReference type="Pfam" id="PF00590">
    <property type="entry name" value="TP_methylase"/>
    <property type="match status" value="1"/>
</dbReference>
<protein>
    <submittedName>
        <fullName evidence="9">Precorrin-2 C(20)-methyltransferase</fullName>
        <ecNumber evidence="9">2.1.1.130</ecNumber>
    </submittedName>
</protein>
<keyword evidence="6" id="KW-0949">S-adenosyl-L-methionine</keyword>
<dbReference type="InterPro" id="IPR012382">
    <property type="entry name" value="CobI/CbiL"/>
</dbReference>
<comment type="pathway">
    <text evidence="1">Cofactor biosynthesis; adenosylcobalamin biosynthesis.</text>
</comment>
<dbReference type="HOGENOM" id="CLU_076014_2_1_9"/>
<dbReference type="EC" id="2.1.1.130" evidence="9"/>
<keyword evidence="10" id="KW-1185">Reference proteome</keyword>
<dbReference type="GO" id="GO:0032259">
    <property type="term" value="P:methylation"/>
    <property type="evidence" value="ECO:0007669"/>
    <property type="project" value="UniProtKB-KW"/>
</dbReference>
<gene>
    <name evidence="9" type="primary">cobI</name>
    <name evidence="9" type="ORF">GCWU000342_00453</name>
</gene>
<dbReference type="InterPro" id="IPR000878">
    <property type="entry name" value="4pyrrol_Mease"/>
</dbReference>
<feature type="domain" description="Tetrapyrrole methylase" evidence="8">
    <location>
        <begin position="7"/>
        <end position="211"/>
    </location>
</feature>
<dbReference type="eggNOG" id="COG2243">
    <property type="taxonomic scope" value="Bacteria"/>
</dbReference>
<dbReference type="NCBIfam" id="TIGR01467">
    <property type="entry name" value="cobI_cbiL"/>
    <property type="match status" value="1"/>
</dbReference>
<reference evidence="9" key="1">
    <citation type="submission" date="2009-04" db="EMBL/GenBank/DDBJ databases">
        <authorList>
            <person name="Weinstock G."/>
            <person name="Sodergren E."/>
            <person name="Clifton S."/>
            <person name="Fulton L."/>
            <person name="Fulton B."/>
            <person name="Courtney L."/>
            <person name="Fronick C."/>
            <person name="Harrison M."/>
            <person name="Strong C."/>
            <person name="Farmer C."/>
            <person name="Delahaunty K."/>
            <person name="Markovic C."/>
            <person name="Hall O."/>
            <person name="Minx P."/>
            <person name="Tomlinson C."/>
            <person name="Mitreva M."/>
            <person name="Nelson J."/>
            <person name="Hou S."/>
            <person name="Wollam A."/>
            <person name="Pepin K.H."/>
            <person name="Johnson M."/>
            <person name="Bhonagiri V."/>
            <person name="Nash W.E."/>
            <person name="Warren W."/>
            <person name="Chinwalla A."/>
            <person name="Mardis E.R."/>
            <person name="Wilson R.K."/>
        </authorList>
    </citation>
    <scope>NUCLEOTIDE SEQUENCE [LARGE SCALE GENOMIC DNA]</scope>
    <source>
        <strain evidence="9">DSM 14600</strain>
    </source>
</reference>
<name>C4G903_9FIRM</name>
<dbReference type="Proteomes" id="UP000003494">
    <property type="component" value="Unassembled WGS sequence"/>
</dbReference>
<accession>C4G903</accession>
<evidence type="ECO:0000256" key="2">
    <source>
        <dbReference type="ARBA" id="ARBA00005879"/>
    </source>
</evidence>
<evidence type="ECO:0000256" key="4">
    <source>
        <dbReference type="ARBA" id="ARBA00022603"/>
    </source>
</evidence>
<dbReference type="PANTHER" id="PTHR43467">
    <property type="entry name" value="COBALT-PRECORRIN-2 C(20)-METHYLTRANSFERASE"/>
    <property type="match status" value="1"/>
</dbReference>
<dbReference type="InterPro" id="IPR035996">
    <property type="entry name" value="4pyrrol_Methylase_sf"/>
</dbReference>
<dbReference type="InterPro" id="IPR014776">
    <property type="entry name" value="4pyrrole_Mease_sub2"/>
</dbReference>
<dbReference type="STRING" id="626523.GCWU000342_00453"/>
<keyword evidence="3" id="KW-0169">Cobalamin biosynthesis</keyword>
<dbReference type="CDD" id="cd11645">
    <property type="entry name" value="Precorrin_2_C20_MT"/>
    <property type="match status" value="1"/>
</dbReference>
<keyword evidence="4 9" id="KW-0489">Methyltransferase</keyword>
<evidence type="ECO:0000259" key="8">
    <source>
        <dbReference type="Pfam" id="PF00590"/>
    </source>
</evidence>
<evidence type="ECO:0000313" key="9">
    <source>
        <dbReference type="EMBL" id="EEP29100.1"/>
    </source>
</evidence>
<comment type="similarity">
    <text evidence="2 7">Belongs to the precorrin methyltransferase family.</text>
</comment>
<dbReference type="PANTHER" id="PTHR43467:SF2">
    <property type="entry name" value="COBALT-PRECORRIN-2 C(20)-METHYLTRANSFERASE"/>
    <property type="match status" value="1"/>
</dbReference>
<comment type="caution">
    <text evidence="9">The sequence shown here is derived from an EMBL/GenBank/DDBJ whole genome shotgun (WGS) entry which is preliminary data.</text>
</comment>
<evidence type="ECO:0000256" key="7">
    <source>
        <dbReference type="PIRNR" id="PIRNR036427"/>
    </source>
</evidence>
<dbReference type="GO" id="GO:0030788">
    <property type="term" value="F:precorrin-2 C20-methyltransferase activity"/>
    <property type="evidence" value="ECO:0007669"/>
    <property type="project" value="UniProtKB-EC"/>
</dbReference>
<evidence type="ECO:0000313" key="10">
    <source>
        <dbReference type="Proteomes" id="UP000003494"/>
    </source>
</evidence>
<dbReference type="SUPFAM" id="SSF53790">
    <property type="entry name" value="Tetrapyrrole methylase"/>
    <property type="match status" value="1"/>
</dbReference>
<dbReference type="UniPathway" id="UPA00148"/>
<evidence type="ECO:0000256" key="3">
    <source>
        <dbReference type="ARBA" id="ARBA00022573"/>
    </source>
</evidence>
<dbReference type="GO" id="GO:0009236">
    <property type="term" value="P:cobalamin biosynthetic process"/>
    <property type="evidence" value="ECO:0007669"/>
    <property type="project" value="UniProtKB-UniRule"/>
</dbReference>
<keyword evidence="5 9" id="KW-0808">Transferase</keyword>
<evidence type="ECO:0000256" key="5">
    <source>
        <dbReference type="ARBA" id="ARBA00022679"/>
    </source>
</evidence>
<dbReference type="Gene3D" id="3.30.950.10">
    <property type="entry name" value="Methyltransferase, Cobalt-precorrin-4 Transmethylase, Domain 2"/>
    <property type="match status" value="1"/>
</dbReference>